<dbReference type="SFLD" id="SFLDS00003">
    <property type="entry name" value="Haloacid_Dehalogenase"/>
    <property type="match status" value="1"/>
</dbReference>
<dbReference type="RefSeq" id="WP_125973964.1">
    <property type="nucleotide sequence ID" value="NZ_CP034433.1"/>
</dbReference>
<reference evidence="1 2" key="1">
    <citation type="submission" date="2018-12" db="EMBL/GenBank/DDBJ databases">
        <title>Complete genome sequence of Iodobacter sp. H11R3.</title>
        <authorList>
            <person name="Bae J.-W."/>
        </authorList>
    </citation>
    <scope>NUCLEOTIDE SEQUENCE [LARGE SCALE GENOMIC DNA]</scope>
    <source>
        <strain evidence="1 2">H11R3</strain>
    </source>
</reference>
<dbReference type="PANTHER" id="PTHR43611:SF3">
    <property type="entry name" value="FLAVIN MONONUCLEOTIDE HYDROLASE 1, CHLOROPLATIC"/>
    <property type="match status" value="1"/>
</dbReference>
<dbReference type="InterPro" id="IPR041492">
    <property type="entry name" value="HAD_2"/>
</dbReference>
<proteinExistence type="predicted"/>
<sequence length="207" mass="23681">MSIRAVIFDFGGVLFDWNPDYLYRKLISDEKERAFFLSEVCNSEWNIGQDRGRSISDATRIKQAEFPEYADWIAAFYARWPETLNGTLVEGVALMEQLEAAQVPLYGLTNWSAETFPYAWENYPLLHRFKDIVVSGHLGLIKPDPAIYQVMFERIAQSIQNLQPDELVFIDDAAKNANAATKLGWHGIHHTSAKETARQLHQLGVQF</sequence>
<dbReference type="Pfam" id="PF13419">
    <property type="entry name" value="HAD_2"/>
    <property type="match status" value="1"/>
</dbReference>
<dbReference type="OrthoDB" id="9797415at2"/>
<name>A0A3S8ZTT3_9NEIS</name>
<evidence type="ECO:0000313" key="1">
    <source>
        <dbReference type="EMBL" id="AZN36869.1"/>
    </source>
</evidence>
<dbReference type="SUPFAM" id="SSF56784">
    <property type="entry name" value="HAD-like"/>
    <property type="match status" value="1"/>
</dbReference>
<organism evidence="1 2">
    <name type="scientific">Iodobacter ciconiae</name>
    <dbReference type="NCBI Taxonomy" id="2496266"/>
    <lineage>
        <taxon>Bacteria</taxon>
        <taxon>Pseudomonadati</taxon>
        <taxon>Pseudomonadota</taxon>
        <taxon>Betaproteobacteria</taxon>
        <taxon>Neisseriales</taxon>
        <taxon>Chitinibacteraceae</taxon>
        <taxon>Iodobacter</taxon>
    </lineage>
</organism>
<evidence type="ECO:0000313" key="2">
    <source>
        <dbReference type="Proteomes" id="UP000282438"/>
    </source>
</evidence>
<dbReference type="AlphaFoldDB" id="A0A3S8ZTT3"/>
<dbReference type="InterPro" id="IPR006439">
    <property type="entry name" value="HAD-SF_hydro_IA"/>
</dbReference>
<accession>A0A3S8ZTT3</accession>
<dbReference type="KEGG" id="iod:EJO50_10480"/>
<dbReference type="NCBIfam" id="TIGR01509">
    <property type="entry name" value="HAD-SF-IA-v3"/>
    <property type="match status" value="1"/>
</dbReference>
<dbReference type="PANTHER" id="PTHR43611">
    <property type="entry name" value="ALPHA-D-GLUCOSE 1-PHOSPHATE PHOSPHATASE"/>
    <property type="match status" value="1"/>
</dbReference>
<dbReference type="InterPro" id="IPR023214">
    <property type="entry name" value="HAD_sf"/>
</dbReference>
<dbReference type="Proteomes" id="UP000282438">
    <property type="component" value="Chromosome"/>
</dbReference>
<dbReference type="SFLD" id="SFLDG01129">
    <property type="entry name" value="C1.5:_HAD__Beta-PGM__Phosphata"/>
    <property type="match status" value="1"/>
</dbReference>
<dbReference type="InterPro" id="IPR036412">
    <property type="entry name" value="HAD-like_sf"/>
</dbReference>
<keyword evidence="2" id="KW-1185">Reference proteome</keyword>
<dbReference type="EMBL" id="CP034433">
    <property type="protein sequence ID" value="AZN36869.1"/>
    <property type="molecule type" value="Genomic_DNA"/>
</dbReference>
<protein>
    <submittedName>
        <fullName evidence="1">HAD family phosphatase</fullName>
    </submittedName>
</protein>
<dbReference type="Gene3D" id="3.40.50.1000">
    <property type="entry name" value="HAD superfamily/HAD-like"/>
    <property type="match status" value="1"/>
</dbReference>
<gene>
    <name evidence="1" type="ORF">EJO50_10480</name>
</gene>